<evidence type="ECO:0000313" key="1">
    <source>
        <dbReference type="EMBL" id="EDX75673.1"/>
    </source>
</evidence>
<dbReference type="RefSeq" id="WP_006100813.1">
    <property type="nucleotide sequence ID" value="NZ_DS989848.1"/>
</dbReference>
<sequence length="256" mass="29426">MDTTNNNFCFCTLALGKKYRLLAKQLSQDLEKHSPGTFLVVGTEKPNFFQSCPNVYAFPFKQKGILHCYHDKRFVLEKALSQYPTAIAIDADTRIIDKVPTHIEWMPGFTGCSRNIIEHVKRRNLERLPTLEILANKLNLSLENVSWVGESLMIVSKDNGKETEFFQQWGKIGDYLELKGIHAGSGNAIGLAAAKIGWTVYAQGWNELRNVTQHLDAAHKKKSESLWDKIERRLGYHYRLNRKRLQALNDFNFYYG</sequence>
<dbReference type="OrthoDB" id="479717at2"/>
<dbReference type="eggNOG" id="ENOG502ZAET">
    <property type="taxonomic scope" value="Bacteria"/>
</dbReference>
<dbReference type="EMBL" id="DS989848">
    <property type="protein sequence ID" value="EDX75673.1"/>
    <property type="molecule type" value="Genomic_DNA"/>
</dbReference>
<accession>B4VQC8</accession>
<dbReference type="AlphaFoldDB" id="B4VQC8"/>
<gene>
    <name evidence="1" type="ORF">MC7420_6328</name>
</gene>
<keyword evidence="2" id="KW-1185">Reference proteome</keyword>
<organism evidence="1 2">
    <name type="scientific">Coleofasciculus chthonoplastes PCC 7420</name>
    <dbReference type="NCBI Taxonomy" id="118168"/>
    <lineage>
        <taxon>Bacteria</taxon>
        <taxon>Bacillati</taxon>
        <taxon>Cyanobacteriota</taxon>
        <taxon>Cyanophyceae</taxon>
        <taxon>Coleofasciculales</taxon>
        <taxon>Coleofasciculaceae</taxon>
        <taxon>Coleofasciculus</taxon>
    </lineage>
</organism>
<protein>
    <submittedName>
        <fullName evidence="1">Uncharacterized protein</fullName>
    </submittedName>
</protein>
<dbReference type="STRING" id="118168.MC7420_6328"/>
<name>B4VQC8_9CYAN</name>
<dbReference type="Proteomes" id="UP000003835">
    <property type="component" value="Unassembled WGS sequence"/>
</dbReference>
<evidence type="ECO:0000313" key="2">
    <source>
        <dbReference type="Proteomes" id="UP000003835"/>
    </source>
</evidence>
<proteinExistence type="predicted"/>
<dbReference type="HOGENOM" id="CLU_946062_0_0_3"/>
<reference evidence="1 2" key="1">
    <citation type="submission" date="2008-07" db="EMBL/GenBank/DDBJ databases">
        <authorList>
            <person name="Tandeau de Marsac N."/>
            <person name="Ferriera S."/>
            <person name="Johnson J."/>
            <person name="Kravitz S."/>
            <person name="Beeson K."/>
            <person name="Sutton G."/>
            <person name="Rogers Y.-H."/>
            <person name="Friedman R."/>
            <person name="Frazier M."/>
            <person name="Venter J.C."/>
        </authorList>
    </citation>
    <scope>NUCLEOTIDE SEQUENCE [LARGE SCALE GENOMIC DNA]</scope>
    <source>
        <strain evidence="1 2">PCC 7420</strain>
    </source>
</reference>